<gene>
    <name evidence="2" type="ORF">NC661_13530</name>
</gene>
<protein>
    <submittedName>
        <fullName evidence="2">GNAT family N-acetyltransferase</fullName>
    </submittedName>
</protein>
<dbReference type="InterPro" id="IPR000182">
    <property type="entry name" value="GNAT_dom"/>
</dbReference>
<feature type="domain" description="N-acetyltransferase" evidence="1">
    <location>
        <begin position="156"/>
        <end position="295"/>
    </location>
</feature>
<dbReference type="RefSeq" id="WP_272480007.1">
    <property type="nucleotide sequence ID" value="NZ_JAMQJZ010000010.1"/>
</dbReference>
<comment type="caution">
    <text evidence="2">The sequence shown here is derived from an EMBL/GenBank/DDBJ whole genome shotgun (WGS) entry which is preliminary data.</text>
</comment>
<dbReference type="Gene3D" id="3.40.630.30">
    <property type="match status" value="1"/>
</dbReference>
<dbReference type="Proteomes" id="UP001145072">
    <property type="component" value="Unassembled WGS sequence"/>
</dbReference>
<evidence type="ECO:0000259" key="1">
    <source>
        <dbReference type="PROSITE" id="PS51186"/>
    </source>
</evidence>
<reference evidence="2" key="1">
    <citation type="submission" date="2022-06" db="EMBL/GenBank/DDBJ databases">
        <title>Aquibacillus sp. a new bacterium isolated from soil saline samples.</title>
        <authorList>
            <person name="Galisteo C."/>
            <person name="De La Haba R."/>
            <person name="Sanchez-Porro C."/>
            <person name="Ventosa A."/>
        </authorList>
    </citation>
    <scope>NUCLEOTIDE SEQUENCE</scope>
    <source>
        <strain evidence="2">JCM 12387</strain>
    </source>
</reference>
<name>A0A9X3WJU2_9BACI</name>
<organism evidence="2 3">
    <name type="scientific">Aquibacillus koreensis</name>
    <dbReference type="NCBI Taxonomy" id="279446"/>
    <lineage>
        <taxon>Bacteria</taxon>
        <taxon>Bacillati</taxon>
        <taxon>Bacillota</taxon>
        <taxon>Bacilli</taxon>
        <taxon>Bacillales</taxon>
        <taxon>Bacillaceae</taxon>
        <taxon>Aquibacillus</taxon>
    </lineage>
</organism>
<dbReference type="CDD" id="cd04301">
    <property type="entry name" value="NAT_SF"/>
    <property type="match status" value="1"/>
</dbReference>
<accession>A0A9X3WJU2</accession>
<sequence>MVVLKTVFKMFNRSYYETVCDFLIELSKDDRKHINWNWARWEWMFFHPEFENSLVGKIGLWFDSDELVGMTTYDHYYGEAFFAVKKGYEELEKEILEYAINNFSNENGLGIAVNDSDNHTIDLLHSYGFRKDTNSENILEKPLEFNNFDYTLPKGIKIKSINIKEDLYKRHKVLWEGFENDGDVPSDEQTIIQQKRMLSAPHLNPNLHTVAKNEDGEYVAYCGCWYSPNTDYAYVEPVCTIPQYRGEKIGKALLLESLRRCYSEGAKKAYVISDAPFYKSIGFEQHSHYKFYWHD</sequence>
<dbReference type="InterPro" id="IPR016181">
    <property type="entry name" value="Acyl_CoA_acyltransferase"/>
</dbReference>
<dbReference type="PROSITE" id="PS51186">
    <property type="entry name" value="GNAT"/>
    <property type="match status" value="1"/>
</dbReference>
<dbReference type="EMBL" id="JAMQJZ010000010">
    <property type="protein sequence ID" value="MDC3421392.1"/>
    <property type="molecule type" value="Genomic_DNA"/>
</dbReference>
<dbReference type="AlphaFoldDB" id="A0A9X3WJU2"/>
<dbReference type="Pfam" id="PF00583">
    <property type="entry name" value="Acetyltransf_1"/>
    <property type="match status" value="1"/>
</dbReference>
<keyword evidence="3" id="KW-1185">Reference proteome</keyword>
<proteinExistence type="predicted"/>
<evidence type="ECO:0000313" key="2">
    <source>
        <dbReference type="EMBL" id="MDC3421392.1"/>
    </source>
</evidence>
<dbReference type="GO" id="GO:0016747">
    <property type="term" value="F:acyltransferase activity, transferring groups other than amino-acyl groups"/>
    <property type="evidence" value="ECO:0007669"/>
    <property type="project" value="InterPro"/>
</dbReference>
<evidence type="ECO:0000313" key="3">
    <source>
        <dbReference type="Proteomes" id="UP001145072"/>
    </source>
</evidence>
<dbReference type="SUPFAM" id="SSF55729">
    <property type="entry name" value="Acyl-CoA N-acyltransferases (Nat)"/>
    <property type="match status" value="1"/>
</dbReference>